<feature type="transmembrane region" description="Helical" evidence="10">
    <location>
        <begin position="162"/>
        <end position="183"/>
    </location>
</feature>
<organism evidence="11 12">
    <name type="scientific">Arachnia rubra</name>
    <dbReference type="NCBI Taxonomy" id="1547448"/>
    <lineage>
        <taxon>Bacteria</taxon>
        <taxon>Bacillati</taxon>
        <taxon>Actinomycetota</taxon>
        <taxon>Actinomycetes</taxon>
        <taxon>Propionibacteriales</taxon>
        <taxon>Propionibacteriaceae</taxon>
        <taxon>Arachnia</taxon>
    </lineage>
</organism>
<keyword evidence="5" id="KW-0406">Ion transport</keyword>
<evidence type="ECO:0000256" key="8">
    <source>
        <dbReference type="ARBA" id="ARBA00023214"/>
    </source>
</evidence>
<proteinExistence type="predicted"/>
<evidence type="ECO:0000256" key="4">
    <source>
        <dbReference type="ARBA" id="ARBA00022989"/>
    </source>
</evidence>
<gene>
    <name evidence="11" type="ORF">J5A65_03485</name>
</gene>
<protein>
    <submittedName>
        <fullName evidence="11">Chloride channel protein</fullName>
    </submittedName>
</protein>
<keyword evidence="9" id="KW-0407">Ion channel</keyword>
<dbReference type="PANTHER" id="PTHR43427:SF6">
    <property type="entry name" value="CHLORIDE CHANNEL PROTEIN CLC-E"/>
    <property type="match status" value="1"/>
</dbReference>
<name>A0ABX7Y6H1_9ACTN</name>
<sequence>MPLPSEPAPRPHPGMTAWERRGRVVTAVVLAGVAAGLIGIAMAMLLEVFESLFYGVSEGSLPQRVAAAPSWRRVLAPAAGGAVAGALWWWLRATGGVTGVEDALRDPAGRTASRMGILRPFADAVVQVLTVGSGNSVGREGAPRLAAGAVAARLGSWLRLDAATALMLIAAAAGAGLGAMYNTPLGGAAYAVEIVMIPGMRRRGVLLAVPVSCVATVVSWLHSGGQPAFQVTMETPATATILGLVLLVPVAAGLGVGARMLWAWVKRHRLGNGWTLPVAIGGAGLATGLVSLWLVMVPGNGRDAMAFALASDAQGTALAMLLGVVVLKPALTALTLGAGATGGLLAPSFGLGASAGAALAGGAQLMGFDVNVTVLAFVGAAVVLAVTQKAPVFGAVFVWELVRPEAWALGAVCLAVVAALLLARGSWLDALPRLLRRQS</sequence>
<keyword evidence="2" id="KW-0813">Transport</keyword>
<evidence type="ECO:0000256" key="7">
    <source>
        <dbReference type="ARBA" id="ARBA00023173"/>
    </source>
</evidence>
<dbReference type="InterPro" id="IPR050368">
    <property type="entry name" value="ClC-type_chloride_channel"/>
</dbReference>
<keyword evidence="12" id="KW-1185">Reference proteome</keyword>
<feature type="transmembrane region" description="Helical" evidence="10">
    <location>
        <begin position="374"/>
        <end position="399"/>
    </location>
</feature>
<dbReference type="PANTHER" id="PTHR43427">
    <property type="entry name" value="CHLORIDE CHANNEL PROTEIN CLC-E"/>
    <property type="match status" value="1"/>
</dbReference>
<evidence type="ECO:0000256" key="5">
    <source>
        <dbReference type="ARBA" id="ARBA00023065"/>
    </source>
</evidence>
<evidence type="ECO:0000256" key="2">
    <source>
        <dbReference type="ARBA" id="ARBA00022448"/>
    </source>
</evidence>
<keyword evidence="6 10" id="KW-0472">Membrane</keyword>
<feature type="transmembrane region" description="Helical" evidence="10">
    <location>
        <begin position="274"/>
        <end position="296"/>
    </location>
</feature>
<feature type="transmembrane region" description="Helical" evidence="10">
    <location>
        <begin position="204"/>
        <end position="221"/>
    </location>
</feature>
<dbReference type="PRINTS" id="PR00762">
    <property type="entry name" value="CLCHANNEL"/>
</dbReference>
<reference evidence="11 12" key="1">
    <citation type="submission" date="2021-03" db="EMBL/GenBank/DDBJ databases">
        <title>Human Oral Microbial Genomes.</title>
        <authorList>
            <person name="Johnston C.D."/>
            <person name="Chen T."/>
            <person name="Dewhirst F.E."/>
        </authorList>
    </citation>
    <scope>NUCLEOTIDE SEQUENCE [LARGE SCALE GENOMIC DNA]</scope>
    <source>
        <strain evidence="11 12">DSMZ 100122</strain>
    </source>
</reference>
<feature type="transmembrane region" description="Helical" evidence="10">
    <location>
        <begin position="316"/>
        <end position="337"/>
    </location>
</feature>
<evidence type="ECO:0000313" key="11">
    <source>
        <dbReference type="EMBL" id="QUC08810.1"/>
    </source>
</evidence>
<dbReference type="Gene3D" id="1.10.3080.10">
    <property type="entry name" value="Clc chloride channel"/>
    <property type="match status" value="1"/>
</dbReference>
<evidence type="ECO:0000313" key="12">
    <source>
        <dbReference type="Proteomes" id="UP000678513"/>
    </source>
</evidence>
<evidence type="ECO:0000256" key="9">
    <source>
        <dbReference type="ARBA" id="ARBA00023303"/>
    </source>
</evidence>
<keyword evidence="7" id="KW-0869">Chloride channel</keyword>
<feature type="transmembrane region" description="Helical" evidence="10">
    <location>
        <begin position="349"/>
        <end position="368"/>
    </location>
</feature>
<evidence type="ECO:0000256" key="10">
    <source>
        <dbReference type="SAM" id="Phobius"/>
    </source>
</evidence>
<comment type="subcellular location">
    <subcellularLocation>
        <location evidence="1">Membrane</location>
        <topology evidence="1">Multi-pass membrane protein</topology>
    </subcellularLocation>
</comment>
<dbReference type="Proteomes" id="UP000678513">
    <property type="component" value="Chromosome"/>
</dbReference>
<evidence type="ECO:0000256" key="3">
    <source>
        <dbReference type="ARBA" id="ARBA00022692"/>
    </source>
</evidence>
<dbReference type="InterPro" id="IPR001807">
    <property type="entry name" value="ClC"/>
</dbReference>
<evidence type="ECO:0000256" key="1">
    <source>
        <dbReference type="ARBA" id="ARBA00004141"/>
    </source>
</evidence>
<keyword evidence="4 10" id="KW-1133">Transmembrane helix</keyword>
<feature type="transmembrane region" description="Helical" evidence="10">
    <location>
        <begin position="406"/>
        <end position="427"/>
    </location>
</feature>
<feature type="transmembrane region" description="Helical" evidence="10">
    <location>
        <begin position="241"/>
        <end position="262"/>
    </location>
</feature>
<dbReference type="RefSeq" id="WP_212325369.1">
    <property type="nucleotide sequence ID" value="NZ_AP024463.1"/>
</dbReference>
<dbReference type="EMBL" id="CP072384">
    <property type="protein sequence ID" value="QUC08810.1"/>
    <property type="molecule type" value="Genomic_DNA"/>
</dbReference>
<keyword evidence="3 10" id="KW-0812">Transmembrane</keyword>
<accession>A0ABX7Y6H1</accession>
<dbReference type="Pfam" id="PF00654">
    <property type="entry name" value="Voltage_CLC"/>
    <property type="match status" value="1"/>
</dbReference>
<keyword evidence="8" id="KW-0868">Chloride</keyword>
<dbReference type="SUPFAM" id="SSF81340">
    <property type="entry name" value="Clc chloride channel"/>
    <property type="match status" value="1"/>
</dbReference>
<dbReference type="InterPro" id="IPR014743">
    <property type="entry name" value="Cl-channel_core"/>
</dbReference>
<feature type="transmembrane region" description="Helical" evidence="10">
    <location>
        <begin position="24"/>
        <end position="49"/>
    </location>
</feature>
<evidence type="ECO:0000256" key="6">
    <source>
        <dbReference type="ARBA" id="ARBA00023136"/>
    </source>
</evidence>